<protein>
    <submittedName>
        <fullName evidence="10">Membrane-associated protein, putative</fullName>
    </submittedName>
</protein>
<evidence type="ECO:0000313" key="10">
    <source>
        <dbReference type="EMBL" id="CUG86287.1"/>
    </source>
</evidence>
<feature type="binding site" evidence="7">
    <location>
        <position position="532"/>
    </location>
    <ligand>
        <name>Ca(2+)</name>
        <dbReference type="ChEBI" id="CHEBI:29108"/>
    </ligand>
</feature>
<accession>A0A0S4J4G9</accession>
<sequence>MYHRAVATLPLLLLVAVLAVLGAQAAVSARSSKMQLVVHLARTHSEAEIEGEFVSRSTPGSADFRKFLSQAQLADLVQGTPAAIEAVTYFLTKRGASNVRLSTTRDVISCRITPELAAELGHTGSRDLGRFALAVPAELSAHARFVVLNAAKGKKLHSPKLRSSDSPGATQTPVTINARYNVPSSIAAPPGSYAQGVAQFIDEYFQQSDMNAFVAEYNLQNVSIPVMGSNNPNDGGDPFEGTLDLQYQSSISGGKIKTWWLAGGTDNSDPYHIDFTTWADSVLYASPMPYVVSISWAIGLERYDLSILVADNDAFRKMGLRGISVVAGSGDNGPGVRSTTVSCDVFTPSWPASSPYVTSVGATYAASGTSASSSSSSSSAASSTFAAAPATTETAASWSGGGFSTVFARPSYQDAAVTNYLSSAANLPAASFYNATGRGYPDVSALGTNYNVYVGGAWQQVSGTSCASPTFSGVVSLIVAERIAAGNSSLGFLNPTLYRLGKVGYDVVSGQSVDQDSNCTGGSVPGFPAATGWDAVSGLGTPDYNFLRQSL</sequence>
<dbReference type="EMBL" id="CYKH01001274">
    <property type="protein sequence ID" value="CUG86287.1"/>
    <property type="molecule type" value="Genomic_DNA"/>
</dbReference>
<keyword evidence="3 7" id="KW-0378">Hydrolase</keyword>
<dbReference type="SUPFAM" id="SSF52743">
    <property type="entry name" value="Subtilisin-like"/>
    <property type="match status" value="1"/>
</dbReference>
<dbReference type="PROSITE" id="PS00138">
    <property type="entry name" value="SUBTILASE_SER"/>
    <property type="match status" value="1"/>
</dbReference>
<dbReference type="InterPro" id="IPR015366">
    <property type="entry name" value="S53_propep"/>
</dbReference>
<dbReference type="CDD" id="cd04056">
    <property type="entry name" value="Peptidases_S53"/>
    <property type="match status" value="1"/>
</dbReference>
<keyword evidence="6" id="KW-0865">Zymogen</keyword>
<evidence type="ECO:0000256" key="5">
    <source>
        <dbReference type="ARBA" id="ARBA00022837"/>
    </source>
</evidence>
<reference evidence="11" key="1">
    <citation type="submission" date="2015-09" db="EMBL/GenBank/DDBJ databases">
        <authorList>
            <consortium name="Pathogen Informatics"/>
        </authorList>
    </citation>
    <scope>NUCLEOTIDE SEQUENCE [LARGE SCALE GENOMIC DNA]</scope>
    <source>
        <strain evidence="11">Lake Konstanz</strain>
    </source>
</reference>
<evidence type="ECO:0000256" key="1">
    <source>
        <dbReference type="ARBA" id="ARBA00022670"/>
    </source>
</evidence>
<dbReference type="GO" id="GO:0046872">
    <property type="term" value="F:metal ion binding"/>
    <property type="evidence" value="ECO:0007669"/>
    <property type="project" value="UniProtKB-UniRule"/>
</dbReference>
<feature type="binding site" evidence="7">
    <location>
        <position position="506"/>
    </location>
    <ligand>
        <name>Ca(2+)</name>
        <dbReference type="ChEBI" id="CHEBI:29108"/>
    </ligand>
</feature>
<evidence type="ECO:0000313" key="11">
    <source>
        <dbReference type="Proteomes" id="UP000051952"/>
    </source>
</evidence>
<dbReference type="SUPFAM" id="SSF54897">
    <property type="entry name" value="Protease propeptides/inhibitors"/>
    <property type="match status" value="1"/>
</dbReference>
<keyword evidence="1 7" id="KW-0645">Protease</keyword>
<dbReference type="GO" id="GO:0008240">
    <property type="term" value="F:tripeptidyl-peptidase activity"/>
    <property type="evidence" value="ECO:0007669"/>
    <property type="project" value="TreeGrafter"/>
</dbReference>
<dbReference type="PANTHER" id="PTHR14218">
    <property type="entry name" value="PROTEASE S8 TRIPEPTIDYL PEPTIDASE I CLN2"/>
    <property type="match status" value="1"/>
</dbReference>
<keyword evidence="5 7" id="KW-0106">Calcium</keyword>
<feature type="domain" description="Peptidase S53" evidence="9">
    <location>
        <begin position="170"/>
        <end position="551"/>
    </location>
</feature>
<dbReference type="GO" id="GO:0004252">
    <property type="term" value="F:serine-type endopeptidase activity"/>
    <property type="evidence" value="ECO:0007669"/>
    <property type="project" value="UniProtKB-UniRule"/>
</dbReference>
<evidence type="ECO:0000256" key="7">
    <source>
        <dbReference type="PROSITE-ProRule" id="PRU01032"/>
    </source>
</evidence>
<proteinExistence type="predicted"/>
<comment type="cofactor">
    <cofactor evidence="7">
        <name>Ca(2+)</name>
        <dbReference type="ChEBI" id="CHEBI:29108"/>
    </cofactor>
    <text evidence="7">Binds 1 Ca(2+) ion per subunit.</text>
</comment>
<evidence type="ECO:0000256" key="3">
    <source>
        <dbReference type="ARBA" id="ARBA00022801"/>
    </source>
</evidence>
<evidence type="ECO:0000256" key="4">
    <source>
        <dbReference type="ARBA" id="ARBA00022825"/>
    </source>
</evidence>
<dbReference type="InterPro" id="IPR023828">
    <property type="entry name" value="Peptidase_S8_Ser-AS"/>
</dbReference>
<dbReference type="InterPro" id="IPR030400">
    <property type="entry name" value="Sedolisin_dom"/>
</dbReference>
<evidence type="ECO:0000256" key="2">
    <source>
        <dbReference type="ARBA" id="ARBA00022723"/>
    </source>
</evidence>
<feature type="binding site" evidence="7">
    <location>
        <position position="507"/>
    </location>
    <ligand>
        <name>Ca(2+)</name>
        <dbReference type="ChEBI" id="CHEBI:29108"/>
    </ligand>
</feature>
<dbReference type="VEuPathDB" id="TriTrypDB:BSAL_92370"/>
<feature type="binding site" evidence="7">
    <location>
        <position position="534"/>
    </location>
    <ligand>
        <name>Ca(2+)</name>
        <dbReference type="ChEBI" id="CHEBI:29108"/>
    </ligand>
</feature>
<feature type="chain" id="PRO_5006621971" evidence="8">
    <location>
        <begin position="26"/>
        <end position="551"/>
    </location>
</feature>
<name>A0A0S4J4G9_BODSA</name>
<feature type="active site" description="Charge relay system" evidence="7">
    <location>
        <position position="465"/>
    </location>
</feature>
<dbReference type="OrthoDB" id="2919105at2759"/>
<gene>
    <name evidence="10" type="ORF">BSAL_92370</name>
</gene>
<dbReference type="PANTHER" id="PTHR14218:SF15">
    <property type="entry name" value="TRIPEPTIDYL-PEPTIDASE 1"/>
    <property type="match status" value="1"/>
</dbReference>
<dbReference type="Gene3D" id="3.40.50.200">
    <property type="entry name" value="Peptidase S8/S53 domain"/>
    <property type="match status" value="1"/>
</dbReference>
<feature type="active site" description="Charge relay system" evidence="7">
    <location>
        <position position="244"/>
    </location>
</feature>
<dbReference type="Proteomes" id="UP000051952">
    <property type="component" value="Unassembled WGS sequence"/>
</dbReference>
<dbReference type="SMART" id="SM00944">
    <property type="entry name" value="Pro-kuma_activ"/>
    <property type="match status" value="1"/>
</dbReference>
<dbReference type="AlphaFoldDB" id="A0A0S4J4G9"/>
<dbReference type="PROSITE" id="PS51695">
    <property type="entry name" value="SEDOLISIN"/>
    <property type="match status" value="1"/>
</dbReference>
<feature type="active site" description="Charge relay system" evidence="7">
    <location>
        <position position="240"/>
    </location>
</feature>
<keyword evidence="2 7" id="KW-0479">Metal-binding</keyword>
<dbReference type="GO" id="GO:0006508">
    <property type="term" value="P:proteolysis"/>
    <property type="evidence" value="ECO:0007669"/>
    <property type="project" value="UniProtKB-KW"/>
</dbReference>
<evidence type="ECO:0000259" key="9">
    <source>
        <dbReference type="PROSITE" id="PS51695"/>
    </source>
</evidence>
<organism evidence="10 11">
    <name type="scientific">Bodo saltans</name>
    <name type="common">Flagellated protozoan</name>
    <dbReference type="NCBI Taxonomy" id="75058"/>
    <lineage>
        <taxon>Eukaryota</taxon>
        <taxon>Discoba</taxon>
        <taxon>Euglenozoa</taxon>
        <taxon>Kinetoplastea</taxon>
        <taxon>Metakinetoplastina</taxon>
        <taxon>Eubodonida</taxon>
        <taxon>Bodonidae</taxon>
        <taxon>Bodo</taxon>
    </lineage>
</organism>
<keyword evidence="11" id="KW-1185">Reference proteome</keyword>
<keyword evidence="8" id="KW-0732">Signal</keyword>
<dbReference type="Pfam" id="PF09286">
    <property type="entry name" value="Pro-kuma_activ"/>
    <property type="match status" value="1"/>
</dbReference>
<keyword evidence="4 7" id="KW-0720">Serine protease</keyword>
<dbReference type="InterPro" id="IPR050819">
    <property type="entry name" value="Tripeptidyl-peptidase_I"/>
</dbReference>
<evidence type="ECO:0000256" key="8">
    <source>
        <dbReference type="SAM" id="SignalP"/>
    </source>
</evidence>
<dbReference type="InterPro" id="IPR036852">
    <property type="entry name" value="Peptidase_S8/S53_dom_sf"/>
</dbReference>
<feature type="signal peptide" evidence="8">
    <location>
        <begin position="1"/>
        <end position="25"/>
    </location>
</feature>
<evidence type="ECO:0000256" key="6">
    <source>
        <dbReference type="ARBA" id="ARBA00023145"/>
    </source>
</evidence>